<keyword evidence="2" id="KW-0808">Transferase</keyword>
<gene>
    <name evidence="2" type="ORF">EV209_3097</name>
</gene>
<dbReference type="Proteomes" id="UP000292927">
    <property type="component" value="Unassembled WGS sequence"/>
</dbReference>
<organism evidence="2 3">
    <name type="scientific">Cuneatibacter caecimuris</name>
    <dbReference type="NCBI Taxonomy" id="1796618"/>
    <lineage>
        <taxon>Bacteria</taxon>
        <taxon>Bacillati</taxon>
        <taxon>Bacillota</taxon>
        <taxon>Clostridia</taxon>
        <taxon>Lachnospirales</taxon>
        <taxon>Lachnospiraceae</taxon>
        <taxon>Cuneatibacter</taxon>
    </lineage>
</organism>
<name>A0A4Q7NY92_9FIRM</name>
<accession>A0A4Q7NY92</accession>
<comment type="caution">
    <text evidence="2">The sequence shown here is derived from an EMBL/GenBank/DDBJ whole genome shotgun (WGS) entry which is preliminary data.</text>
</comment>
<dbReference type="AlphaFoldDB" id="A0A4Q7NY92"/>
<dbReference type="InterPro" id="IPR001173">
    <property type="entry name" value="Glyco_trans_2-like"/>
</dbReference>
<reference evidence="2 3" key="1">
    <citation type="submission" date="2019-02" db="EMBL/GenBank/DDBJ databases">
        <title>Genomic Encyclopedia of Type Strains, Phase IV (KMG-IV): sequencing the most valuable type-strain genomes for metagenomic binning, comparative biology and taxonomic classification.</title>
        <authorList>
            <person name="Goeker M."/>
        </authorList>
    </citation>
    <scope>NUCLEOTIDE SEQUENCE [LARGE SCALE GENOMIC DNA]</scope>
    <source>
        <strain evidence="2 3">DSM 29486</strain>
    </source>
</reference>
<evidence type="ECO:0000313" key="2">
    <source>
        <dbReference type="EMBL" id="RZS92383.1"/>
    </source>
</evidence>
<dbReference type="OrthoDB" id="5986178at2"/>
<dbReference type="EMBL" id="SGXF01000009">
    <property type="protein sequence ID" value="RZS92383.1"/>
    <property type="molecule type" value="Genomic_DNA"/>
</dbReference>
<proteinExistence type="predicted"/>
<dbReference type="Gene3D" id="3.90.550.10">
    <property type="entry name" value="Spore Coat Polysaccharide Biosynthesis Protein SpsA, Chain A"/>
    <property type="match status" value="1"/>
</dbReference>
<dbReference type="RefSeq" id="WP_130436325.1">
    <property type="nucleotide sequence ID" value="NZ_SGXF01000009.1"/>
</dbReference>
<protein>
    <submittedName>
        <fullName evidence="2">GT2 family glycosyltransferase</fullName>
    </submittedName>
</protein>
<dbReference type="SUPFAM" id="SSF53448">
    <property type="entry name" value="Nucleotide-diphospho-sugar transferases"/>
    <property type="match status" value="1"/>
</dbReference>
<evidence type="ECO:0000259" key="1">
    <source>
        <dbReference type="Pfam" id="PF00535"/>
    </source>
</evidence>
<dbReference type="Pfam" id="PF00535">
    <property type="entry name" value="Glycos_transf_2"/>
    <property type="match status" value="1"/>
</dbReference>
<dbReference type="InterPro" id="IPR029044">
    <property type="entry name" value="Nucleotide-diphossugar_trans"/>
</dbReference>
<keyword evidence="3" id="KW-1185">Reference proteome</keyword>
<evidence type="ECO:0000313" key="3">
    <source>
        <dbReference type="Proteomes" id="UP000292927"/>
    </source>
</evidence>
<sequence>MTDKTNQHTFVICAYQESEYLEECIRSLKNQTVRSKILLATSTPNPMIEGLAEKYHIPVAVNKGEHGIVQDWNFAYSQVSTPYVTIAHQDDIYMKKYAETVLAAMERSKLPLIAFCDYCELRDGKFVLKNTLLRVKRLMLSPLRLKAFQNRIWVRRRVLSMGSCICCPSVTFARENLPEVIFTTGFRSNEDWEAWERISRRKGQFVYIPQALMAHRIHSGSETSNIIQDNQRSEEDYQMFRKFWPGPVAKLITKIYSTSEKSNEL</sequence>
<dbReference type="GO" id="GO:0016740">
    <property type="term" value="F:transferase activity"/>
    <property type="evidence" value="ECO:0007669"/>
    <property type="project" value="UniProtKB-KW"/>
</dbReference>
<feature type="domain" description="Glycosyltransferase 2-like" evidence="1">
    <location>
        <begin position="10"/>
        <end position="109"/>
    </location>
</feature>